<dbReference type="AlphaFoldDB" id="C6HIX4"/>
<dbReference type="Proteomes" id="UP000002624">
    <property type="component" value="Unassembled WGS sequence"/>
</dbReference>
<gene>
    <name evidence="2" type="ORF">HCDG_06008</name>
</gene>
<sequence length="118" mass="12694">MASRILAVNECCPSTGNPVVETNGDGSRAPLPSAPGKWFLRRTTSGMDSENSSTVKAKENMEDHPGGDRGDISIVPSNAFEPNSGFNSQDETTARRSQGMTFGHQGFHGPPPHRQQRI</sequence>
<evidence type="ECO:0000256" key="1">
    <source>
        <dbReference type="SAM" id="MobiDB-lite"/>
    </source>
</evidence>
<feature type="compositionally biased region" description="Pro residues" evidence="1">
    <location>
        <begin position="109"/>
        <end position="118"/>
    </location>
</feature>
<dbReference type="HOGENOM" id="CLU_2072458_0_0_1"/>
<accession>C6HIX4</accession>
<proteinExistence type="predicted"/>
<feature type="compositionally biased region" description="Polar residues" evidence="1">
    <location>
        <begin position="80"/>
        <end position="100"/>
    </location>
</feature>
<feature type="compositionally biased region" description="Polar residues" evidence="1">
    <location>
        <begin position="42"/>
        <end position="55"/>
    </location>
</feature>
<evidence type="ECO:0000313" key="2">
    <source>
        <dbReference type="EMBL" id="EER39786.1"/>
    </source>
</evidence>
<evidence type="ECO:0000313" key="3">
    <source>
        <dbReference type="Proteomes" id="UP000002624"/>
    </source>
</evidence>
<organism evidence="2 3">
    <name type="scientific">Ajellomyces capsulatus (strain H143)</name>
    <name type="common">Darling's disease fungus</name>
    <name type="synonym">Histoplasma capsulatum</name>
    <dbReference type="NCBI Taxonomy" id="544712"/>
    <lineage>
        <taxon>Eukaryota</taxon>
        <taxon>Fungi</taxon>
        <taxon>Dikarya</taxon>
        <taxon>Ascomycota</taxon>
        <taxon>Pezizomycotina</taxon>
        <taxon>Eurotiomycetes</taxon>
        <taxon>Eurotiomycetidae</taxon>
        <taxon>Onygenales</taxon>
        <taxon>Ajellomycetaceae</taxon>
        <taxon>Histoplasma</taxon>
    </lineage>
</organism>
<protein>
    <submittedName>
        <fullName evidence="2">Uncharacterized protein</fullName>
    </submittedName>
</protein>
<dbReference type="VEuPathDB" id="FungiDB:HCDG_06008"/>
<feature type="region of interest" description="Disordered" evidence="1">
    <location>
        <begin position="12"/>
        <end position="118"/>
    </location>
</feature>
<feature type="compositionally biased region" description="Basic and acidic residues" evidence="1">
    <location>
        <begin position="56"/>
        <end position="71"/>
    </location>
</feature>
<name>C6HIX4_AJECH</name>
<reference evidence="3" key="1">
    <citation type="submission" date="2009-05" db="EMBL/GenBank/DDBJ databases">
        <title>The genome sequence of Ajellomyces capsulatus strain H143.</title>
        <authorList>
            <person name="Champion M."/>
            <person name="Cuomo C.A."/>
            <person name="Ma L.-J."/>
            <person name="Henn M.R."/>
            <person name="Sil A."/>
            <person name="Goldman B."/>
            <person name="Young S.K."/>
            <person name="Kodira C.D."/>
            <person name="Zeng Q."/>
            <person name="Koehrsen M."/>
            <person name="Alvarado L."/>
            <person name="Berlin A.M."/>
            <person name="Borenstein D."/>
            <person name="Chen Z."/>
            <person name="Engels R."/>
            <person name="Freedman E."/>
            <person name="Gellesch M."/>
            <person name="Goldberg J."/>
            <person name="Griggs A."/>
            <person name="Gujja S."/>
            <person name="Heiman D.I."/>
            <person name="Hepburn T.A."/>
            <person name="Howarth C."/>
            <person name="Jen D."/>
            <person name="Larson L."/>
            <person name="Lewis B."/>
            <person name="Mehta T."/>
            <person name="Park D."/>
            <person name="Pearson M."/>
            <person name="Roberts A."/>
            <person name="Saif S."/>
            <person name="Shea T.D."/>
            <person name="Shenoy N."/>
            <person name="Sisk P."/>
            <person name="Stolte C."/>
            <person name="Sykes S."/>
            <person name="Walk T."/>
            <person name="White J."/>
            <person name="Yandava C."/>
            <person name="Klein B."/>
            <person name="McEwen J.G."/>
            <person name="Puccia R."/>
            <person name="Goldman G.H."/>
            <person name="Felipe M.S."/>
            <person name="Nino-Vega G."/>
            <person name="San-Blas G."/>
            <person name="Taylor J.W."/>
            <person name="Mendoza L."/>
            <person name="Galagan J.E."/>
            <person name="Nusbaum C."/>
            <person name="Birren B.W."/>
        </authorList>
    </citation>
    <scope>NUCLEOTIDE SEQUENCE [LARGE SCALE GENOMIC DNA]</scope>
    <source>
        <strain evidence="3">H143</strain>
    </source>
</reference>
<dbReference type="EMBL" id="GG692428">
    <property type="protein sequence ID" value="EER39786.1"/>
    <property type="molecule type" value="Genomic_DNA"/>
</dbReference>